<feature type="signal peptide" evidence="1">
    <location>
        <begin position="1"/>
        <end position="19"/>
    </location>
</feature>
<keyword evidence="1" id="KW-0732">Signal</keyword>
<dbReference type="SUPFAM" id="SSF51445">
    <property type="entry name" value="(Trans)glycosidases"/>
    <property type="match status" value="1"/>
</dbReference>
<gene>
    <name evidence="2" type="ORF">RDB_LOCUS26329</name>
</gene>
<comment type="caution">
    <text evidence="2">The sequence shown here is derived from an EMBL/GenBank/DDBJ whole genome shotgun (WGS) entry which is preliminary data.</text>
</comment>
<evidence type="ECO:0008006" key="4">
    <source>
        <dbReference type="Google" id="ProtNLM"/>
    </source>
</evidence>
<dbReference type="EMBL" id="CAJMWZ010001564">
    <property type="protein sequence ID" value="CAE6438260.1"/>
    <property type="molecule type" value="Genomic_DNA"/>
</dbReference>
<dbReference type="InterPro" id="IPR017853">
    <property type="entry name" value="GH"/>
</dbReference>
<sequence>MVTRTSLIFLTFSAVATNASRNCSDSLATSRMQRRAPNNDKKTVVQMFGWNWKSIAAECEQFLGPAGVGYVQVNPPQEHLSGDQWWVDYQA</sequence>
<proteinExistence type="predicted"/>
<evidence type="ECO:0000256" key="1">
    <source>
        <dbReference type="SAM" id="SignalP"/>
    </source>
</evidence>
<dbReference type="Gene3D" id="3.20.20.80">
    <property type="entry name" value="Glycosidases"/>
    <property type="match status" value="1"/>
</dbReference>
<name>A0A8H2Y105_9AGAM</name>
<accession>A0A8H2Y105</accession>
<protein>
    <recommendedName>
        <fullName evidence="4">Alpha-amylase</fullName>
    </recommendedName>
</protein>
<dbReference type="AlphaFoldDB" id="A0A8H2Y105"/>
<organism evidence="2 3">
    <name type="scientific">Rhizoctonia solani</name>
    <dbReference type="NCBI Taxonomy" id="456999"/>
    <lineage>
        <taxon>Eukaryota</taxon>
        <taxon>Fungi</taxon>
        <taxon>Dikarya</taxon>
        <taxon>Basidiomycota</taxon>
        <taxon>Agaricomycotina</taxon>
        <taxon>Agaricomycetes</taxon>
        <taxon>Cantharellales</taxon>
        <taxon>Ceratobasidiaceae</taxon>
        <taxon>Rhizoctonia</taxon>
    </lineage>
</organism>
<feature type="chain" id="PRO_5034889611" description="Alpha-amylase" evidence="1">
    <location>
        <begin position="20"/>
        <end position="91"/>
    </location>
</feature>
<reference evidence="2" key="1">
    <citation type="submission" date="2021-01" db="EMBL/GenBank/DDBJ databases">
        <authorList>
            <person name="Kaushik A."/>
        </authorList>
    </citation>
    <scope>NUCLEOTIDE SEQUENCE</scope>
    <source>
        <strain evidence="2">Type strain: AG8-Rh-89/</strain>
    </source>
</reference>
<dbReference type="Proteomes" id="UP000663850">
    <property type="component" value="Unassembled WGS sequence"/>
</dbReference>
<evidence type="ECO:0000313" key="3">
    <source>
        <dbReference type="Proteomes" id="UP000663850"/>
    </source>
</evidence>
<feature type="non-terminal residue" evidence="2">
    <location>
        <position position="1"/>
    </location>
</feature>
<evidence type="ECO:0000313" key="2">
    <source>
        <dbReference type="EMBL" id="CAE6438260.1"/>
    </source>
</evidence>